<dbReference type="Proteomes" id="UP000694547">
    <property type="component" value="Chromosome 9"/>
</dbReference>
<evidence type="ECO:0000313" key="12">
    <source>
        <dbReference type="Proteomes" id="UP000694547"/>
    </source>
</evidence>
<evidence type="ECO:0000256" key="6">
    <source>
        <dbReference type="ARBA" id="ARBA00022729"/>
    </source>
</evidence>
<dbReference type="InterPro" id="IPR023412">
    <property type="entry name" value="RNaseA_domain"/>
</dbReference>
<evidence type="ECO:0000256" key="3">
    <source>
        <dbReference type="ARBA" id="ARBA00005600"/>
    </source>
</evidence>
<reference evidence="11" key="3">
    <citation type="submission" date="2025-09" db="UniProtKB">
        <authorList>
            <consortium name="Ensembl"/>
        </authorList>
    </citation>
    <scope>IDENTIFICATION</scope>
</reference>
<reference evidence="11" key="2">
    <citation type="submission" date="2025-08" db="UniProtKB">
        <authorList>
            <consortium name="Ensembl"/>
        </authorList>
    </citation>
    <scope>IDENTIFICATION</scope>
</reference>
<keyword evidence="8" id="KW-0325">Glycoprotein</keyword>
<evidence type="ECO:0000259" key="10">
    <source>
        <dbReference type="Pfam" id="PF00074"/>
    </source>
</evidence>
<organism evidence="11 12">
    <name type="scientific">Peromyscus maniculatus bairdii</name>
    <name type="common">Prairie deer mouse</name>
    <dbReference type="NCBI Taxonomy" id="230844"/>
    <lineage>
        <taxon>Eukaryota</taxon>
        <taxon>Metazoa</taxon>
        <taxon>Chordata</taxon>
        <taxon>Craniata</taxon>
        <taxon>Vertebrata</taxon>
        <taxon>Euteleostomi</taxon>
        <taxon>Mammalia</taxon>
        <taxon>Eutheria</taxon>
        <taxon>Euarchontoglires</taxon>
        <taxon>Glires</taxon>
        <taxon>Rodentia</taxon>
        <taxon>Myomorpha</taxon>
        <taxon>Muroidea</taxon>
        <taxon>Cricetidae</taxon>
        <taxon>Neotominae</taxon>
        <taxon>Peromyscus</taxon>
    </lineage>
</organism>
<comment type="subcellular location">
    <subcellularLocation>
        <location evidence="2">Secreted</location>
    </subcellularLocation>
</comment>
<feature type="signal peptide" evidence="9">
    <location>
        <begin position="1"/>
        <end position="26"/>
    </location>
</feature>
<dbReference type="GO" id="GO:0050830">
    <property type="term" value="P:defense response to Gram-positive bacterium"/>
    <property type="evidence" value="ECO:0007669"/>
    <property type="project" value="TreeGrafter"/>
</dbReference>
<feature type="domain" description="Ribonuclease A-domain" evidence="10">
    <location>
        <begin position="59"/>
        <end position="177"/>
    </location>
</feature>
<gene>
    <name evidence="11" type="primary">Rnase9</name>
</gene>
<sequence length="185" mass="21575">MKSLVTKYPWVLTLLLLLLPPLKLRGEYWAYREYEMMPVLGDYLRELHSTGPTKPPTKERIIEKIIADPERPLVDDDYCDTELVFKNIHDKLLCYSEYYLVSATYQDLQKACYGKQVKCKKGASFCRRSTELMKGVRCALVSGERISECLYESIFLTGYPVVTCQWDDETQEFIPNRVLDIVIPR</sequence>
<dbReference type="Ensembl" id="ENSPEMT00000038803.1">
    <property type="protein sequence ID" value="ENSPEMP00000028938.1"/>
    <property type="gene ID" value="ENSPEMG00000024580.1"/>
</dbReference>
<protein>
    <recommendedName>
        <fullName evidence="4">Inactive ribonuclease-like protein 9</fullName>
    </recommendedName>
</protein>
<dbReference type="SUPFAM" id="SSF54076">
    <property type="entry name" value="RNase A-like"/>
    <property type="match status" value="1"/>
</dbReference>
<proteinExistence type="inferred from homology"/>
<dbReference type="PANTHER" id="PTHR11437">
    <property type="entry name" value="RIBONUCLEASE"/>
    <property type="match status" value="1"/>
</dbReference>
<dbReference type="PANTHER" id="PTHR11437:SF14">
    <property type="entry name" value="INACTIVE RIBONUCLEASE-LIKE PROTEIN 9"/>
    <property type="match status" value="1"/>
</dbReference>
<dbReference type="InterPro" id="IPR001427">
    <property type="entry name" value="RNaseA"/>
</dbReference>
<dbReference type="GO" id="GO:0003676">
    <property type="term" value="F:nucleic acid binding"/>
    <property type="evidence" value="ECO:0007669"/>
    <property type="project" value="InterPro"/>
</dbReference>
<dbReference type="InterPro" id="IPR036816">
    <property type="entry name" value="RNaseA-like_dom_sf"/>
</dbReference>
<evidence type="ECO:0000256" key="7">
    <source>
        <dbReference type="ARBA" id="ARBA00023157"/>
    </source>
</evidence>
<comment type="function">
    <text evidence="1">Does not exhibit any ribonuclease activity.</text>
</comment>
<evidence type="ECO:0000256" key="8">
    <source>
        <dbReference type="ARBA" id="ARBA00023180"/>
    </source>
</evidence>
<dbReference type="GO" id="GO:0060474">
    <property type="term" value="P:positive regulation of flagellated sperm motility involved in capacitation"/>
    <property type="evidence" value="ECO:0007669"/>
    <property type="project" value="Ensembl"/>
</dbReference>
<evidence type="ECO:0000256" key="1">
    <source>
        <dbReference type="ARBA" id="ARBA00002915"/>
    </source>
</evidence>
<dbReference type="GeneTree" id="ENSGT00390000013952"/>
<dbReference type="AlphaFoldDB" id="A0A8C8U887"/>
<dbReference type="Pfam" id="PF00074">
    <property type="entry name" value="RnaseA"/>
    <property type="match status" value="1"/>
</dbReference>
<keyword evidence="5" id="KW-0964">Secreted</keyword>
<dbReference type="GO" id="GO:0005576">
    <property type="term" value="C:extracellular region"/>
    <property type="evidence" value="ECO:0007669"/>
    <property type="project" value="UniProtKB-SubCell"/>
</dbReference>
<evidence type="ECO:0000256" key="4">
    <source>
        <dbReference type="ARBA" id="ARBA00014966"/>
    </source>
</evidence>
<reference evidence="11 12" key="1">
    <citation type="submission" date="2018-10" db="EMBL/GenBank/DDBJ databases">
        <title>Improved assembly of the deer mouse Peromyscus maniculatus genome.</title>
        <authorList>
            <person name="Lassance J.-M."/>
            <person name="Hoekstra H.E."/>
        </authorList>
    </citation>
    <scope>NUCLEOTIDE SEQUENCE [LARGE SCALE GENOMIC DNA]</scope>
</reference>
<evidence type="ECO:0000256" key="9">
    <source>
        <dbReference type="SAM" id="SignalP"/>
    </source>
</evidence>
<dbReference type="Gene3D" id="3.10.130.10">
    <property type="entry name" value="Ribonuclease A-like domain"/>
    <property type="match status" value="1"/>
</dbReference>
<name>A0A8C8U887_PERMB</name>
<keyword evidence="12" id="KW-1185">Reference proteome</keyword>
<evidence type="ECO:0000313" key="11">
    <source>
        <dbReference type="Ensembl" id="ENSPEMP00000028938.1"/>
    </source>
</evidence>
<evidence type="ECO:0000256" key="2">
    <source>
        <dbReference type="ARBA" id="ARBA00004613"/>
    </source>
</evidence>
<comment type="similarity">
    <text evidence="3">Belongs to the pancreatic ribonuclease family.</text>
</comment>
<keyword evidence="6 9" id="KW-0732">Signal</keyword>
<feature type="chain" id="PRO_5034316807" description="Inactive ribonuclease-like protein 9" evidence="9">
    <location>
        <begin position="27"/>
        <end position="185"/>
    </location>
</feature>
<keyword evidence="7" id="KW-1015">Disulfide bond</keyword>
<accession>A0A8C8U887</accession>
<evidence type="ECO:0000256" key="5">
    <source>
        <dbReference type="ARBA" id="ARBA00022525"/>
    </source>
</evidence>